<feature type="compositionally biased region" description="Low complexity" evidence="1">
    <location>
        <begin position="71"/>
        <end position="82"/>
    </location>
</feature>
<feature type="compositionally biased region" description="Basic and acidic residues" evidence="1">
    <location>
        <begin position="1"/>
        <end position="30"/>
    </location>
</feature>
<keyword evidence="3" id="KW-1185">Reference proteome</keyword>
<dbReference type="AlphaFoldDB" id="A0A8K0HCZ7"/>
<dbReference type="Proteomes" id="UP000796880">
    <property type="component" value="Unassembled WGS sequence"/>
</dbReference>
<gene>
    <name evidence="2" type="ORF">FNV43_RR06407</name>
</gene>
<reference evidence="2" key="1">
    <citation type="submission" date="2020-03" db="EMBL/GenBank/DDBJ databases">
        <title>A high-quality chromosome-level genome assembly of a woody plant with both climbing and erect habits, Rhamnella rubrinervis.</title>
        <authorList>
            <person name="Lu Z."/>
            <person name="Yang Y."/>
            <person name="Zhu X."/>
            <person name="Sun Y."/>
        </authorList>
    </citation>
    <scope>NUCLEOTIDE SEQUENCE</scope>
    <source>
        <strain evidence="2">BYM</strain>
        <tissue evidence="2">Leaf</tissue>
    </source>
</reference>
<name>A0A8K0HCZ7_9ROSA</name>
<evidence type="ECO:0000256" key="1">
    <source>
        <dbReference type="SAM" id="MobiDB-lite"/>
    </source>
</evidence>
<sequence length="93" mass="10204">MKRESAPRSDLSAREADEAELYKESMRSEEGNGGMDNVDIEGGGDDQFHAPRGRKYSPVVDDDDRAVLEMSSMDPSGSSSTSLPVRQASLKYF</sequence>
<accession>A0A8K0HCZ7</accession>
<feature type="region of interest" description="Disordered" evidence="1">
    <location>
        <begin position="1"/>
        <end position="93"/>
    </location>
</feature>
<dbReference type="EMBL" id="VOIH02000003">
    <property type="protein sequence ID" value="KAF3450327.1"/>
    <property type="molecule type" value="Genomic_DNA"/>
</dbReference>
<protein>
    <submittedName>
        <fullName evidence="2">Uncharacterized protein</fullName>
    </submittedName>
</protein>
<evidence type="ECO:0000313" key="2">
    <source>
        <dbReference type="EMBL" id="KAF3450327.1"/>
    </source>
</evidence>
<proteinExistence type="predicted"/>
<organism evidence="2 3">
    <name type="scientific">Rhamnella rubrinervis</name>
    <dbReference type="NCBI Taxonomy" id="2594499"/>
    <lineage>
        <taxon>Eukaryota</taxon>
        <taxon>Viridiplantae</taxon>
        <taxon>Streptophyta</taxon>
        <taxon>Embryophyta</taxon>
        <taxon>Tracheophyta</taxon>
        <taxon>Spermatophyta</taxon>
        <taxon>Magnoliopsida</taxon>
        <taxon>eudicotyledons</taxon>
        <taxon>Gunneridae</taxon>
        <taxon>Pentapetalae</taxon>
        <taxon>rosids</taxon>
        <taxon>fabids</taxon>
        <taxon>Rosales</taxon>
        <taxon>Rhamnaceae</taxon>
        <taxon>rhamnoid group</taxon>
        <taxon>Rhamneae</taxon>
        <taxon>Rhamnella</taxon>
    </lineage>
</organism>
<evidence type="ECO:0000313" key="3">
    <source>
        <dbReference type="Proteomes" id="UP000796880"/>
    </source>
</evidence>
<dbReference type="OrthoDB" id="2020542at2759"/>
<comment type="caution">
    <text evidence="2">The sequence shown here is derived from an EMBL/GenBank/DDBJ whole genome shotgun (WGS) entry which is preliminary data.</text>
</comment>